<accession>A0A1G2I895</accession>
<dbReference type="PANTHER" id="PTHR34322">
    <property type="entry name" value="TRANSPOSASE, Y1_TNP DOMAIN-CONTAINING"/>
    <property type="match status" value="1"/>
</dbReference>
<dbReference type="GO" id="GO:0003677">
    <property type="term" value="F:DNA binding"/>
    <property type="evidence" value="ECO:0007669"/>
    <property type="project" value="InterPro"/>
</dbReference>
<gene>
    <name evidence="2" type="ORF">A3F47_00570</name>
</gene>
<dbReference type="InterPro" id="IPR002686">
    <property type="entry name" value="Transposase_17"/>
</dbReference>
<dbReference type="GO" id="GO:0004803">
    <property type="term" value="F:transposase activity"/>
    <property type="evidence" value="ECO:0007669"/>
    <property type="project" value="InterPro"/>
</dbReference>
<dbReference type="Gene3D" id="3.30.70.1290">
    <property type="entry name" value="Transposase IS200-like"/>
    <property type="match status" value="1"/>
</dbReference>
<sequence>MPKIIKNKNGCKNGRRASNFLIMPYRKVEFANDEIYHTILRGIDGNVIFKDINDHYRGIFSIYEFNNTKPVTIQEKRNERNRFKKATAKEIGRPTSNNSGFVDTRDVLVDILAFCFMPNHIHLLLKQTKENGIHKFMVKLGSGYGRYFNQKNQRKGYVFQNRFQSVHIKDDNQLRVAVNYIHSNPISIIEPKFKEEGIKNHSNQEVMEFLKTGYRWSSFLDYIGIKNFPSITERNFISNTMGGEKGLTDNMIDWILYKRELAAYESILIN</sequence>
<dbReference type="PANTHER" id="PTHR34322:SF2">
    <property type="entry name" value="TRANSPOSASE IS200-LIKE DOMAIN-CONTAINING PROTEIN"/>
    <property type="match status" value="1"/>
</dbReference>
<evidence type="ECO:0000259" key="1">
    <source>
        <dbReference type="SMART" id="SM01321"/>
    </source>
</evidence>
<protein>
    <recommendedName>
        <fullName evidence="1">Transposase IS200-like domain-containing protein</fullName>
    </recommendedName>
</protein>
<dbReference type="Proteomes" id="UP000179214">
    <property type="component" value="Unassembled WGS sequence"/>
</dbReference>
<dbReference type="Pfam" id="PF01797">
    <property type="entry name" value="Y1_Tnp"/>
    <property type="match status" value="1"/>
</dbReference>
<organism evidence="2 3">
    <name type="scientific">Candidatus Staskawiczbacteria bacterium RIFCSPHIGHO2_12_FULL_38_11</name>
    <dbReference type="NCBI Taxonomy" id="1802209"/>
    <lineage>
        <taxon>Bacteria</taxon>
        <taxon>Candidatus Staskawicziibacteriota</taxon>
    </lineage>
</organism>
<dbReference type="SUPFAM" id="SSF143422">
    <property type="entry name" value="Transposase IS200-like"/>
    <property type="match status" value="1"/>
</dbReference>
<proteinExistence type="predicted"/>
<dbReference type="AlphaFoldDB" id="A0A1G2I895"/>
<evidence type="ECO:0000313" key="3">
    <source>
        <dbReference type="Proteomes" id="UP000179214"/>
    </source>
</evidence>
<name>A0A1G2I895_9BACT</name>
<comment type="caution">
    <text evidence="2">The sequence shown here is derived from an EMBL/GenBank/DDBJ whole genome shotgun (WGS) entry which is preliminary data.</text>
</comment>
<dbReference type="InterPro" id="IPR036515">
    <property type="entry name" value="Transposase_17_sf"/>
</dbReference>
<dbReference type="SMART" id="SM01321">
    <property type="entry name" value="Y1_Tnp"/>
    <property type="match status" value="1"/>
</dbReference>
<feature type="domain" description="Transposase IS200-like" evidence="1">
    <location>
        <begin position="31"/>
        <end position="184"/>
    </location>
</feature>
<dbReference type="EMBL" id="MHOV01000001">
    <property type="protein sequence ID" value="OGZ71022.1"/>
    <property type="molecule type" value="Genomic_DNA"/>
</dbReference>
<dbReference type="GO" id="GO:0006313">
    <property type="term" value="P:DNA transposition"/>
    <property type="evidence" value="ECO:0007669"/>
    <property type="project" value="InterPro"/>
</dbReference>
<reference evidence="2 3" key="1">
    <citation type="journal article" date="2016" name="Nat. Commun.">
        <title>Thousands of microbial genomes shed light on interconnected biogeochemical processes in an aquifer system.</title>
        <authorList>
            <person name="Anantharaman K."/>
            <person name="Brown C.T."/>
            <person name="Hug L.A."/>
            <person name="Sharon I."/>
            <person name="Castelle C.J."/>
            <person name="Probst A.J."/>
            <person name="Thomas B.C."/>
            <person name="Singh A."/>
            <person name="Wilkins M.J."/>
            <person name="Karaoz U."/>
            <person name="Brodie E.L."/>
            <person name="Williams K.H."/>
            <person name="Hubbard S.S."/>
            <person name="Banfield J.F."/>
        </authorList>
    </citation>
    <scope>NUCLEOTIDE SEQUENCE [LARGE SCALE GENOMIC DNA]</scope>
</reference>
<evidence type="ECO:0000313" key="2">
    <source>
        <dbReference type="EMBL" id="OGZ71022.1"/>
    </source>
</evidence>